<feature type="region of interest" description="Disordered" evidence="1">
    <location>
        <begin position="381"/>
        <end position="489"/>
    </location>
</feature>
<feature type="region of interest" description="Disordered" evidence="1">
    <location>
        <begin position="723"/>
        <end position="745"/>
    </location>
</feature>
<protein>
    <submittedName>
        <fullName evidence="2">Uncharacterized protein</fullName>
    </submittedName>
</protein>
<feature type="compositionally biased region" description="Basic and acidic residues" evidence="1">
    <location>
        <begin position="399"/>
        <end position="420"/>
    </location>
</feature>
<feature type="compositionally biased region" description="Basic and acidic residues" evidence="1">
    <location>
        <begin position="136"/>
        <end position="145"/>
    </location>
</feature>
<dbReference type="EMBL" id="CM035417">
    <property type="protein sequence ID" value="KAH7423828.1"/>
    <property type="molecule type" value="Genomic_DNA"/>
</dbReference>
<feature type="compositionally biased region" description="Acidic residues" evidence="1">
    <location>
        <begin position="733"/>
        <end position="745"/>
    </location>
</feature>
<feature type="compositionally biased region" description="Acidic residues" evidence="1">
    <location>
        <begin position="189"/>
        <end position="202"/>
    </location>
</feature>
<feature type="compositionally biased region" description="Acidic residues" evidence="1">
    <location>
        <begin position="146"/>
        <end position="181"/>
    </location>
</feature>
<accession>A0A8T2TMX1</accession>
<feature type="region of interest" description="Disordered" evidence="1">
    <location>
        <begin position="208"/>
        <end position="227"/>
    </location>
</feature>
<dbReference type="AlphaFoldDB" id="A0A8T2TMX1"/>
<dbReference type="EMBL" id="CM035417">
    <property type="protein sequence ID" value="KAH7423826.1"/>
    <property type="molecule type" value="Genomic_DNA"/>
</dbReference>
<proteinExistence type="predicted"/>
<comment type="caution">
    <text evidence="2">The sequence shown here is derived from an EMBL/GenBank/DDBJ whole genome shotgun (WGS) entry which is preliminary data.</text>
</comment>
<evidence type="ECO:0000313" key="3">
    <source>
        <dbReference type="Proteomes" id="UP000825935"/>
    </source>
</evidence>
<dbReference type="OrthoDB" id="1936491at2759"/>
<sequence>MSWFAKVNCTAMDAAYLRETLGQVVAKGCAETIAAAPVDPVHHLSLWLFKYVENVKIIAEFQKERDGLLQKQAAKTNKLKEEETIRQEKIQKQIDRIVELRLIQNDPYLLFDECLKAVLEFTGGTSAYVSLVLDKPWEPPKKAPDSEDGEEMPDNEAAEEEEEEDKEEDEKEKEEEVDEGDSGMSQENEGNDQENQGDDQQNEGEVMNDKIEGANNPDEVKKKKIKRRKPPNYKKKILLYVAATLDNQFIVNKRLDKKLGPVSFSVLLKGLPNLHVANVLYQEGMHFFQGLPLMGAYFTIPVMLNGDDPQVIALLCVDTLRKDHIGTGRPFSSDEQEFITAVAQAATDALSTSLSIGSANLSTKTIMKKLQEELEIIEKSHKSRAKGGQKIAASDEAQGEAKAEEQVGEPKDEDVMRGEIDGADGDGGEGKIDNVDTDVDEQDNTEDEAEVENEDNEKAEETEEEEAEEAEEEEVEGSEKEDSEQPDDINDSQKELRELEKSLKEQQKKVAKLQKHLQKCLNRLEKQATKSAKLQNRLNKSINLLSHLCTLLTATLDTIVKHKVEVFGQIQQCLFPSNIVHRILKALLHVLGHSDDVVHDWTKSRQALIEDVCNVMKDYSSLNEMDLNKWTLSDIYLDGITEAQLSEEVPVGYLAHQWLLIAKKVAFETMKCKDLKTRNESASKDFADVELEQMVADIDLRVAIDEEKKLALQVEDVQSKLANEISAGRSDDVQENAAEDEDVEE</sequence>
<gene>
    <name evidence="2" type="ORF">KP509_12G076000</name>
</gene>
<keyword evidence="3" id="KW-1185">Reference proteome</keyword>
<dbReference type="OMA" id="RACSECA"/>
<name>A0A8T2TMX1_CERRI</name>
<feature type="region of interest" description="Disordered" evidence="1">
    <location>
        <begin position="136"/>
        <end position="203"/>
    </location>
</feature>
<evidence type="ECO:0000256" key="1">
    <source>
        <dbReference type="SAM" id="MobiDB-lite"/>
    </source>
</evidence>
<feature type="compositionally biased region" description="Acidic residues" evidence="1">
    <location>
        <begin position="435"/>
        <end position="489"/>
    </location>
</feature>
<dbReference type="Proteomes" id="UP000825935">
    <property type="component" value="Chromosome 12"/>
</dbReference>
<evidence type="ECO:0000313" key="2">
    <source>
        <dbReference type="EMBL" id="KAH7423828.1"/>
    </source>
</evidence>
<reference evidence="2" key="1">
    <citation type="submission" date="2021-08" db="EMBL/GenBank/DDBJ databases">
        <title>WGS assembly of Ceratopteris richardii.</title>
        <authorList>
            <person name="Marchant D.B."/>
            <person name="Chen G."/>
            <person name="Jenkins J."/>
            <person name="Shu S."/>
            <person name="Leebens-Mack J."/>
            <person name="Grimwood J."/>
            <person name="Schmutz J."/>
            <person name="Soltis P."/>
            <person name="Soltis D."/>
            <person name="Chen Z.-H."/>
        </authorList>
    </citation>
    <scope>NUCLEOTIDE SEQUENCE</scope>
    <source>
        <strain evidence="2">Whitten #5841</strain>
        <tissue evidence="2">Leaf</tissue>
    </source>
</reference>
<organism evidence="2 3">
    <name type="scientific">Ceratopteris richardii</name>
    <name type="common">Triangle waterfern</name>
    <dbReference type="NCBI Taxonomy" id="49495"/>
    <lineage>
        <taxon>Eukaryota</taxon>
        <taxon>Viridiplantae</taxon>
        <taxon>Streptophyta</taxon>
        <taxon>Embryophyta</taxon>
        <taxon>Tracheophyta</taxon>
        <taxon>Polypodiopsida</taxon>
        <taxon>Polypodiidae</taxon>
        <taxon>Polypodiales</taxon>
        <taxon>Pteridineae</taxon>
        <taxon>Pteridaceae</taxon>
        <taxon>Parkerioideae</taxon>
        <taxon>Ceratopteris</taxon>
    </lineage>
</organism>